<proteinExistence type="predicted"/>
<evidence type="ECO:0000256" key="1">
    <source>
        <dbReference type="SAM" id="MobiDB-lite"/>
    </source>
</evidence>
<feature type="compositionally biased region" description="Basic and acidic residues" evidence="1">
    <location>
        <begin position="178"/>
        <end position="212"/>
    </location>
</feature>
<dbReference type="Proteomes" id="UP000623467">
    <property type="component" value="Unassembled WGS sequence"/>
</dbReference>
<gene>
    <name evidence="2" type="ORF">MSAN_02362000</name>
</gene>
<protein>
    <submittedName>
        <fullName evidence="2">Uncharacterized protein</fullName>
    </submittedName>
</protein>
<accession>A0A8H7CGA4</accession>
<name>A0A8H7CGA4_9AGAR</name>
<sequence length="325" mass="36594">MPDRLAKGVYVDHAVLLAWLSPRSALPAGSSLQQELLNALSNFDSSAWRRIRVDALEVPILEEKKRSPTRHPVDLEDYLEDIEERLRAARKQVATQCVLLFSSPRFSAQNTVILLATAGPFYQVSVASRELGEKLRAANALDSFDEAQGQEEEREQFTLLDMAQLQADIVTGSLASREQAEAKQEAEERNAKKKRDAAACEERARRREERSRDLAGLAKKLMDLVAAAGDPCDPDTGRDPYQQAQLEDYDNLTREINPRLAPRWQAMPGESVDIAHLRKRSDTNFDLVWSGIIRVGSDVAHRYKAIIGDYVASLARVERARRERM</sequence>
<feature type="region of interest" description="Disordered" evidence="1">
    <location>
        <begin position="176"/>
        <end position="212"/>
    </location>
</feature>
<comment type="caution">
    <text evidence="2">The sequence shown here is derived from an EMBL/GenBank/DDBJ whole genome shotgun (WGS) entry which is preliminary data.</text>
</comment>
<dbReference type="AlphaFoldDB" id="A0A8H7CGA4"/>
<dbReference type="EMBL" id="JACAZH010000044">
    <property type="protein sequence ID" value="KAF7334857.1"/>
    <property type="molecule type" value="Genomic_DNA"/>
</dbReference>
<organism evidence="2 3">
    <name type="scientific">Mycena sanguinolenta</name>
    <dbReference type="NCBI Taxonomy" id="230812"/>
    <lineage>
        <taxon>Eukaryota</taxon>
        <taxon>Fungi</taxon>
        <taxon>Dikarya</taxon>
        <taxon>Basidiomycota</taxon>
        <taxon>Agaricomycotina</taxon>
        <taxon>Agaricomycetes</taxon>
        <taxon>Agaricomycetidae</taxon>
        <taxon>Agaricales</taxon>
        <taxon>Marasmiineae</taxon>
        <taxon>Mycenaceae</taxon>
        <taxon>Mycena</taxon>
    </lineage>
</organism>
<reference evidence="2" key="1">
    <citation type="submission" date="2020-05" db="EMBL/GenBank/DDBJ databases">
        <title>Mycena genomes resolve the evolution of fungal bioluminescence.</title>
        <authorList>
            <person name="Tsai I.J."/>
        </authorList>
    </citation>
    <scope>NUCLEOTIDE SEQUENCE</scope>
    <source>
        <strain evidence="2">160909Yilan</strain>
    </source>
</reference>
<evidence type="ECO:0000313" key="2">
    <source>
        <dbReference type="EMBL" id="KAF7334857.1"/>
    </source>
</evidence>
<dbReference type="OrthoDB" id="2610860at2759"/>
<keyword evidence="3" id="KW-1185">Reference proteome</keyword>
<evidence type="ECO:0000313" key="3">
    <source>
        <dbReference type="Proteomes" id="UP000623467"/>
    </source>
</evidence>